<feature type="region of interest" description="Disordered" evidence="1">
    <location>
        <begin position="1"/>
        <end position="34"/>
    </location>
</feature>
<dbReference type="EMBL" id="MJEQ01001320">
    <property type="protein sequence ID" value="OIT31244.1"/>
    <property type="molecule type" value="Genomic_DNA"/>
</dbReference>
<protein>
    <submittedName>
        <fullName evidence="2">Uncharacterized protein</fullName>
    </submittedName>
</protein>
<organism evidence="2 3">
    <name type="scientific">Nicotiana attenuata</name>
    <name type="common">Coyote tobacco</name>
    <dbReference type="NCBI Taxonomy" id="49451"/>
    <lineage>
        <taxon>Eukaryota</taxon>
        <taxon>Viridiplantae</taxon>
        <taxon>Streptophyta</taxon>
        <taxon>Embryophyta</taxon>
        <taxon>Tracheophyta</taxon>
        <taxon>Spermatophyta</taxon>
        <taxon>Magnoliopsida</taxon>
        <taxon>eudicotyledons</taxon>
        <taxon>Gunneridae</taxon>
        <taxon>Pentapetalae</taxon>
        <taxon>asterids</taxon>
        <taxon>lamiids</taxon>
        <taxon>Solanales</taxon>
        <taxon>Solanaceae</taxon>
        <taxon>Nicotianoideae</taxon>
        <taxon>Nicotianeae</taxon>
        <taxon>Nicotiana</taxon>
    </lineage>
</organism>
<feature type="compositionally biased region" description="Polar residues" evidence="1">
    <location>
        <begin position="1"/>
        <end position="15"/>
    </location>
</feature>
<evidence type="ECO:0000313" key="3">
    <source>
        <dbReference type="Proteomes" id="UP000187609"/>
    </source>
</evidence>
<evidence type="ECO:0000256" key="1">
    <source>
        <dbReference type="SAM" id="MobiDB-lite"/>
    </source>
</evidence>
<dbReference type="Proteomes" id="UP000187609">
    <property type="component" value="Unassembled WGS sequence"/>
</dbReference>
<evidence type="ECO:0000313" key="2">
    <source>
        <dbReference type="EMBL" id="OIT31244.1"/>
    </source>
</evidence>
<accession>A0A314KR55</accession>
<gene>
    <name evidence="2" type="ORF">A4A49_12756</name>
</gene>
<sequence length="218" mass="22984">MAIAQESTYLESGHSSVHGAPRATSAQVTPSSATGVTHPLSAPIIPAYTGVTGGLWLPSAPTTPIYSGVNSGLPLPTPTPLPKLTYTTPSSDPLTFAPMSPYFSHNQPHLQPSIPGLPCTTSGFSRSMPSRISPSYSNSVMPLTFGIFNSTTSSSQLPSYPSSAPFSSYTPIMTTTQIPSQAQMGISTQMPTYPYTTFISHPYHTPAHFPTPPDGQPQ</sequence>
<reference evidence="2" key="1">
    <citation type="submission" date="2016-11" db="EMBL/GenBank/DDBJ databases">
        <title>The genome of Nicotiana attenuata.</title>
        <authorList>
            <person name="Xu S."/>
            <person name="Brockmoeller T."/>
            <person name="Gaquerel E."/>
            <person name="Navarro A."/>
            <person name="Kuhl H."/>
            <person name="Gase K."/>
            <person name="Ling Z."/>
            <person name="Zhou W."/>
            <person name="Kreitzer C."/>
            <person name="Stanke M."/>
            <person name="Tang H."/>
            <person name="Lyons E."/>
            <person name="Pandey P."/>
            <person name="Pandey S.P."/>
            <person name="Timmermann B."/>
            <person name="Baldwin I.T."/>
        </authorList>
    </citation>
    <scope>NUCLEOTIDE SEQUENCE [LARGE SCALE GENOMIC DNA]</scope>
    <source>
        <strain evidence="2">UT</strain>
    </source>
</reference>
<feature type="compositionally biased region" description="Polar residues" evidence="1">
    <location>
        <begin position="24"/>
        <end position="34"/>
    </location>
</feature>
<comment type="caution">
    <text evidence="2">The sequence shown here is derived from an EMBL/GenBank/DDBJ whole genome shotgun (WGS) entry which is preliminary data.</text>
</comment>
<dbReference type="STRING" id="49451.A0A314KR55"/>
<proteinExistence type="predicted"/>
<dbReference type="Gramene" id="OIT31244">
    <property type="protein sequence ID" value="OIT31244"/>
    <property type="gene ID" value="A4A49_12756"/>
</dbReference>
<keyword evidence="3" id="KW-1185">Reference proteome</keyword>
<name>A0A314KR55_NICAT</name>
<dbReference type="AlphaFoldDB" id="A0A314KR55"/>